<protein>
    <recommendedName>
        <fullName evidence="5">Malonyl-[acyl-carrier protein] O-methyltransferase</fullName>
        <shortName evidence="5">Malonyl-ACP O-methyltransferase</shortName>
        <ecNumber evidence="5">2.1.1.197</ecNumber>
    </recommendedName>
    <alternativeName>
        <fullName evidence="5">Biotin synthesis protein BioC</fullName>
    </alternativeName>
</protein>
<accession>A0A0S6VYC3</accession>
<dbReference type="Gene3D" id="3.40.50.150">
    <property type="entry name" value="Vaccinia Virus protein VP39"/>
    <property type="match status" value="1"/>
</dbReference>
<dbReference type="STRING" id="1499966.U14_02345"/>
<gene>
    <name evidence="5" type="primary">bioC</name>
    <name evidence="6" type="ORF">U14_02345</name>
</gene>
<dbReference type="Proteomes" id="UP000030700">
    <property type="component" value="Unassembled WGS sequence"/>
</dbReference>
<evidence type="ECO:0000256" key="4">
    <source>
        <dbReference type="ARBA" id="ARBA00022756"/>
    </source>
</evidence>
<keyword evidence="3 5" id="KW-0949">S-adenosyl-L-methionine</keyword>
<reference evidence="6" key="1">
    <citation type="journal article" date="2015" name="PeerJ">
        <title>First genomic representation of candidate bacterial phylum KSB3 points to enhanced environmental sensing as a trigger of wastewater bulking.</title>
        <authorList>
            <person name="Sekiguchi Y."/>
            <person name="Ohashi A."/>
            <person name="Parks D.H."/>
            <person name="Yamauchi T."/>
            <person name="Tyson G.W."/>
            <person name="Hugenholtz P."/>
        </authorList>
    </citation>
    <scope>NUCLEOTIDE SEQUENCE [LARGE SCALE GENOMIC DNA]</scope>
</reference>
<comment type="function">
    <text evidence="5">Converts the free carboxyl group of a malonyl-thioester to its methyl ester by transfer of a methyl group from S-adenosyl-L-methionine (SAM). It allows to synthesize pimeloyl-ACP via the fatty acid synthetic pathway.</text>
</comment>
<dbReference type="SUPFAM" id="SSF53335">
    <property type="entry name" value="S-adenosyl-L-methionine-dependent methyltransferases"/>
    <property type="match status" value="1"/>
</dbReference>
<keyword evidence="4 5" id="KW-0093">Biotin biosynthesis</keyword>
<dbReference type="UniPathway" id="UPA00078"/>
<dbReference type="Pfam" id="PF13489">
    <property type="entry name" value="Methyltransf_23"/>
    <property type="match status" value="1"/>
</dbReference>
<dbReference type="InterPro" id="IPR011814">
    <property type="entry name" value="BioC"/>
</dbReference>
<dbReference type="GO" id="GO:0009102">
    <property type="term" value="P:biotin biosynthetic process"/>
    <property type="evidence" value="ECO:0007669"/>
    <property type="project" value="UniProtKB-UniRule"/>
</dbReference>
<keyword evidence="2 5" id="KW-0808">Transferase</keyword>
<evidence type="ECO:0000313" key="6">
    <source>
        <dbReference type="EMBL" id="GAK51103.1"/>
    </source>
</evidence>
<dbReference type="EMBL" id="DF820456">
    <property type="protein sequence ID" value="GAK51103.1"/>
    <property type="molecule type" value="Genomic_DNA"/>
</dbReference>
<evidence type="ECO:0000313" key="7">
    <source>
        <dbReference type="Proteomes" id="UP000030700"/>
    </source>
</evidence>
<dbReference type="GO" id="GO:0102130">
    <property type="term" value="F:malonyl-CoA methyltransferase activity"/>
    <property type="evidence" value="ECO:0007669"/>
    <property type="project" value="UniProtKB-EC"/>
</dbReference>
<dbReference type="InterPro" id="IPR029063">
    <property type="entry name" value="SAM-dependent_MTases_sf"/>
</dbReference>
<organism evidence="6">
    <name type="scientific">Candidatus Moduliflexus flocculans</name>
    <dbReference type="NCBI Taxonomy" id="1499966"/>
    <lineage>
        <taxon>Bacteria</taxon>
        <taxon>Candidatus Moduliflexota</taxon>
        <taxon>Candidatus Moduliflexia</taxon>
        <taxon>Candidatus Moduliflexales</taxon>
        <taxon>Candidatus Moduliflexaceae</taxon>
    </lineage>
</organism>
<dbReference type="NCBIfam" id="TIGR02072">
    <property type="entry name" value="BioC"/>
    <property type="match status" value="1"/>
</dbReference>
<dbReference type="GO" id="GO:0010340">
    <property type="term" value="F:carboxyl-O-methyltransferase activity"/>
    <property type="evidence" value="ECO:0007669"/>
    <property type="project" value="UniProtKB-UniRule"/>
</dbReference>
<dbReference type="AlphaFoldDB" id="A0A0S6VYC3"/>
<keyword evidence="7" id="KW-1185">Reference proteome</keyword>
<evidence type="ECO:0000256" key="5">
    <source>
        <dbReference type="HAMAP-Rule" id="MF_00835"/>
    </source>
</evidence>
<dbReference type="EC" id="2.1.1.197" evidence="5"/>
<sequence length="259" mass="29515">MTRYADKSRVQQSFFKSMYSYNQHAEAQTRMAEELLEALRRIHPAGFARVLEIGCGSGLLTERFLKSFPVEMFCANDLVEECGIIIEDIFRQHAFGHFSFVGGDIEAIADLPDALDLILSNATFQWLHDFDGFAAHLKTLLKPNGLLAFSTFGTQNCREIRTLTGNSLTYRPFQDVLASLQTHFDVLFSHEETITLHFASPMDVLRHLRLTGVNGVSSQKAWTKADLAHFEQAYRERFGEFNRVPLTYHPMLFIVRAQS</sequence>
<dbReference type="CDD" id="cd02440">
    <property type="entry name" value="AdoMet_MTases"/>
    <property type="match status" value="1"/>
</dbReference>
<name>A0A0S6VYC3_9BACT</name>
<keyword evidence="1 5" id="KW-0489">Methyltransferase</keyword>
<comment type="pathway">
    <text evidence="5">Cofactor biosynthesis; biotin biosynthesis.</text>
</comment>
<comment type="similarity">
    <text evidence="5">Belongs to the methyltransferase superfamily.</text>
</comment>
<dbReference type="PANTHER" id="PTHR43861:SF1">
    <property type="entry name" value="TRANS-ACONITATE 2-METHYLTRANSFERASE"/>
    <property type="match status" value="1"/>
</dbReference>
<dbReference type="GO" id="GO:0032259">
    <property type="term" value="P:methylation"/>
    <property type="evidence" value="ECO:0007669"/>
    <property type="project" value="UniProtKB-KW"/>
</dbReference>
<evidence type="ECO:0000256" key="2">
    <source>
        <dbReference type="ARBA" id="ARBA00022679"/>
    </source>
</evidence>
<dbReference type="HAMAP" id="MF_00835">
    <property type="entry name" value="BioC"/>
    <property type="match status" value="1"/>
</dbReference>
<proteinExistence type="inferred from homology"/>
<comment type="catalytic activity">
    <reaction evidence="5">
        <text>malonyl-[ACP] + S-adenosyl-L-methionine = malonyl-[ACP] methyl ester + S-adenosyl-L-homocysteine</text>
        <dbReference type="Rhea" id="RHEA:17105"/>
        <dbReference type="Rhea" id="RHEA-COMP:9623"/>
        <dbReference type="Rhea" id="RHEA-COMP:9954"/>
        <dbReference type="ChEBI" id="CHEBI:57856"/>
        <dbReference type="ChEBI" id="CHEBI:59789"/>
        <dbReference type="ChEBI" id="CHEBI:78449"/>
        <dbReference type="ChEBI" id="CHEBI:78845"/>
        <dbReference type="EC" id="2.1.1.197"/>
    </reaction>
</comment>
<evidence type="ECO:0000256" key="3">
    <source>
        <dbReference type="ARBA" id="ARBA00022691"/>
    </source>
</evidence>
<evidence type="ECO:0000256" key="1">
    <source>
        <dbReference type="ARBA" id="ARBA00022603"/>
    </source>
</evidence>
<dbReference type="HOGENOM" id="CLU_046586_1_0_0"/>
<dbReference type="PANTHER" id="PTHR43861">
    <property type="entry name" value="TRANS-ACONITATE 2-METHYLTRANSFERASE-RELATED"/>
    <property type="match status" value="1"/>
</dbReference>